<evidence type="ECO:0000256" key="8">
    <source>
        <dbReference type="ARBA" id="ARBA00040793"/>
    </source>
</evidence>
<evidence type="ECO:0000256" key="5">
    <source>
        <dbReference type="ARBA" id="ARBA00024387"/>
    </source>
</evidence>
<dbReference type="SUPFAM" id="SSF109604">
    <property type="entry name" value="HD-domain/PDEase-like"/>
    <property type="match status" value="1"/>
</dbReference>
<dbReference type="PANTHER" id="PTHR46246">
    <property type="entry name" value="GUANOSINE-3',5'-BIS(DIPHOSPHATE) 3'-PYROPHOSPHOHYDROLASE MESH1"/>
    <property type="match status" value="1"/>
</dbReference>
<sequence length="220" mass="25046">MEDDNSLLHVNHDPITVVGSCKLCSRELTNAELLSIIIKCVNFAAIKHKDQRRKDEQETPYINHPIGVANILSQEGNIHDPVVIIAALLHDIVEDTNTTFEEIENQFGTEVCNIVKEVTDDKSLPKAERKKLQIQNASKKSHKAKLINLADKLYNLRDLQRAIPVGWSQDRVKEYFKWSKAVVDGCRGTNFSLERELDVIFAERIAQDRENCTCKRSLIP</sequence>
<evidence type="ECO:0000256" key="7">
    <source>
        <dbReference type="ARBA" id="ARBA00038354"/>
    </source>
</evidence>
<evidence type="ECO:0000313" key="14">
    <source>
        <dbReference type="Proteomes" id="UP001177670"/>
    </source>
</evidence>
<comment type="catalytic activity">
    <reaction evidence="11">
        <text>guanosine 3',5'-bis(diphosphate) + H2O = GDP + diphosphate + H(+)</text>
        <dbReference type="Rhea" id="RHEA:14253"/>
        <dbReference type="ChEBI" id="CHEBI:15377"/>
        <dbReference type="ChEBI" id="CHEBI:15378"/>
        <dbReference type="ChEBI" id="CHEBI:33019"/>
        <dbReference type="ChEBI" id="CHEBI:58189"/>
        <dbReference type="ChEBI" id="CHEBI:77828"/>
        <dbReference type="EC" id="3.1.7.2"/>
    </reaction>
</comment>
<comment type="function">
    <text evidence="6">ppGpp hydrolyzing enzyme involved in starvation response.</text>
</comment>
<evidence type="ECO:0000256" key="11">
    <source>
        <dbReference type="ARBA" id="ARBA00047968"/>
    </source>
</evidence>
<name>A0AA40GBV6_9HYME</name>
<evidence type="ECO:0000256" key="6">
    <source>
        <dbReference type="ARBA" id="ARBA00037781"/>
    </source>
</evidence>
<accession>A0AA40GBV6</accession>
<dbReference type="PANTHER" id="PTHR46246:SF1">
    <property type="entry name" value="GUANOSINE-3',5'-BIS(DIPHOSPHATE) 3'-PYROPHOSPHOHYDROLASE MESH1"/>
    <property type="match status" value="1"/>
</dbReference>
<protein>
    <recommendedName>
        <fullName evidence="8">Guanosine-3',5'-bis(diphosphate) 3'-pyrophosphohydrolase MESH1</fullName>
        <ecNumber evidence="5">3.1.7.2</ecNumber>
    </recommendedName>
    <alternativeName>
        <fullName evidence="9">Metazoan SpoT homolog 1</fullName>
    </alternativeName>
    <alternativeName>
        <fullName evidence="10">Penta-phosphate guanosine-3'-pyrophosphohydrolase</fullName>
    </alternativeName>
</protein>
<dbReference type="InterPro" id="IPR003607">
    <property type="entry name" value="HD/PDEase_dom"/>
</dbReference>
<gene>
    <name evidence="13" type="primary">HDDC3</name>
    <name evidence="13" type="ORF">K0M31_007684</name>
</gene>
<dbReference type="CDD" id="cd00077">
    <property type="entry name" value="HDc"/>
    <property type="match status" value="1"/>
</dbReference>
<comment type="cofactor">
    <cofactor evidence="1">
        <name>Mn(2+)</name>
        <dbReference type="ChEBI" id="CHEBI:29035"/>
    </cofactor>
</comment>
<evidence type="ECO:0000256" key="2">
    <source>
        <dbReference type="ARBA" id="ARBA00022723"/>
    </source>
</evidence>
<organism evidence="13 14">
    <name type="scientific">Melipona bicolor</name>
    <dbReference type="NCBI Taxonomy" id="60889"/>
    <lineage>
        <taxon>Eukaryota</taxon>
        <taxon>Metazoa</taxon>
        <taxon>Ecdysozoa</taxon>
        <taxon>Arthropoda</taxon>
        <taxon>Hexapoda</taxon>
        <taxon>Insecta</taxon>
        <taxon>Pterygota</taxon>
        <taxon>Neoptera</taxon>
        <taxon>Endopterygota</taxon>
        <taxon>Hymenoptera</taxon>
        <taxon>Apocrita</taxon>
        <taxon>Aculeata</taxon>
        <taxon>Apoidea</taxon>
        <taxon>Anthophila</taxon>
        <taxon>Apidae</taxon>
        <taxon>Melipona</taxon>
    </lineage>
</organism>
<dbReference type="InterPro" id="IPR052194">
    <property type="entry name" value="MESH1"/>
</dbReference>
<dbReference type="GO" id="GO:0008893">
    <property type="term" value="F:guanosine-3',5'-bis(diphosphate) 3'-diphosphatase activity"/>
    <property type="evidence" value="ECO:0007669"/>
    <property type="project" value="UniProtKB-EC"/>
</dbReference>
<comment type="similarity">
    <text evidence="7">Belongs to the MESH1 family.</text>
</comment>
<proteinExistence type="inferred from homology"/>
<evidence type="ECO:0000256" key="3">
    <source>
        <dbReference type="ARBA" id="ARBA00022801"/>
    </source>
</evidence>
<dbReference type="PROSITE" id="PS51831">
    <property type="entry name" value="HD"/>
    <property type="match status" value="1"/>
</dbReference>
<dbReference type="Gene3D" id="1.10.3210.10">
    <property type="entry name" value="Hypothetical protein af1432"/>
    <property type="match status" value="1"/>
</dbReference>
<dbReference type="AlphaFoldDB" id="A0AA40GBV6"/>
<comment type="caution">
    <text evidence="13">The sequence shown here is derived from an EMBL/GenBank/DDBJ whole genome shotgun (WGS) entry which is preliminary data.</text>
</comment>
<feature type="domain" description="HD" evidence="12">
    <location>
        <begin position="61"/>
        <end position="156"/>
    </location>
</feature>
<dbReference type="Pfam" id="PF13328">
    <property type="entry name" value="HD_4"/>
    <property type="match status" value="1"/>
</dbReference>
<evidence type="ECO:0000256" key="9">
    <source>
        <dbReference type="ARBA" id="ARBA00041464"/>
    </source>
</evidence>
<keyword evidence="14" id="KW-1185">Reference proteome</keyword>
<reference evidence="13" key="1">
    <citation type="submission" date="2021-10" db="EMBL/GenBank/DDBJ databases">
        <title>Melipona bicolor Genome sequencing and assembly.</title>
        <authorList>
            <person name="Araujo N.S."/>
            <person name="Arias M.C."/>
        </authorList>
    </citation>
    <scope>NUCLEOTIDE SEQUENCE</scope>
    <source>
        <strain evidence="13">USP_2M_L1-L4_2017</strain>
        <tissue evidence="13">Whole body</tissue>
    </source>
</reference>
<evidence type="ECO:0000256" key="10">
    <source>
        <dbReference type="ARBA" id="ARBA00041770"/>
    </source>
</evidence>
<dbReference type="EC" id="3.1.7.2" evidence="5"/>
<dbReference type="EMBL" id="JAHYIQ010000002">
    <property type="protein sequence ID" value="KAK1134918.1"/>
    <property type="molecule type" value="Genomic_DNA"/>
</dbReference>
<evidence type="ECO:0000256" key="1">
    <source>
        <dbReference type="ARBA" id="ARBA00001936"/>
    </source>
</evidence>
<evidence type="ECO:0000313" key="13">
    <source>
        <dbReference type="EMBL" id="KAK1134918.1"/>
    </source>
</evidence>
<evidence type="ECO:0000256" key="4">
    <source>
        <dbReference type="ARBA" id="ARBA00023211"/>
    </source>
</evidence>
<dbReference type="Proteomes" id="UP001177670">
    <property type="component" value="Unassembled WGS sequence"/>
</dbReference>
<evidence type="ECO:0000259" key="12">
    <source>
        <dbReference type="PROSITE" id="PS51831"/>
    </source>
</evidence>
<keyword evidence="2" id="KW-0479">Metal-binding</keyword>
<dbReference type="InterPro" id="IPR006674">
    <property type="entry name" value="HD_domain"/>
</dbReference>
<dbReference type="FunFam" id="1.10.3210.10:FF:000012">
    <property type="entry name" value="HD domain containing 3"/>
    <property type="match status" value="1"/>
</dbReference>
<keyword evidence="4" id="KW-0464">Manganese</keyword>
<dbReference type="GO" id="GO:0046872">
    <property type="term" value="F:metal ion binding"/>
    <property type="evidence" value="ECO:0007669"/>
    <property type="project" value="UniProtKB-KW"/>
</dbReference>
<keyword evidence="3" id="KW-0378">Hydrolase</keyword>